<dbReference type="RefSeq" id="XP_012180365.1">
    <property type="nucleotide sequence ID" value="XM_012324975.1"/>
</dbReference>
<name>J4HVT7_9APHY</name>
<dbReference type="HOGENOM" id="CLU_018400_1_0_1"/>
<protein>
    <recommendedName>
        <fullName evidence="1">DUF4470 domain-containing protein</fullName>
    </recommendedName>
</protein>
<dbReference type="Pfam" id="PF14737">
    <property type="entry name" value="DUF4470"/>
    <property type="match status" value="1"/>
</dbReference>
<organism evidence="2 3">
    <name type="scientific">Fibroporia radiculosa</name>
    <dbReference type="NCBI Taxonomy" id="599839"/>
    <lineage>
        <taxon>Eukaryota</taxon>
        <taxon>Fungi</taxon>
        <taxon>Dikarya</taxon>
        <taxon>Basidiomycota</taxon>
        <taxon>Agaricomycotina</taxon>
        <taxon>Agaricomycetes</taxon>
        <taxon>Polyporales</taxon>
        <taxon>Fibroporiaceae</taxon>
        <taxon>Fibroporia</taxon>
    </lineage>
</organism>
<proteinExistence type="predicted"/>
<dbReference type="Proteomes" id="UP000006352">
    <property type="component" value="Unassembled WGS sequence"/>
</dbReference>
<dbReference type="InterPro" id="IPR027974">
    <property type="entry name" value="DUF4470"/>
</dbReference>
<feature type="domain" description="DUF4470" evidence="1">
    <location>
        <begin position="1"/>
        <end position="92"/>
    </location>
</feature>
<evidence type="ECO:0000313" key="3">
    <source>
        <dbReference type="Proteomes" id="UP000006352"/>
    </source>
</evidence>
<dbReference type="AlphaFoldDB" id="J4HVT7"/>
<evidence type="ECO:0000313" key="2">
    <source>
        <dbReference type="EMBL" id="CCM01082.1"/>
    </source>
</evidence>
<accession>J4HVT7</accession>
<dbReference type="InParanoid" id="J4HVT7"/>
<dbReference type="OrthoDB" id="2791063at2759"/>
<dbReference type="EMBL" id="HE797017">
    <property type="protein sequence ID" value="CCM01082.1"/>
    <property type="molecule type" value="Genomic_DNA"/>
</dbReference>
<dbReference type="GeneID" id="24095993"/>
<sequence>MPAIDLVNMRPSERIVQDDMTIAFIASGDLRDVIRTVNELPKDYTGELTVLLNDHNPMIVARNFALLLLLGSIENKRKAADIAVHYWYSALVPAMYNVHLQQMIQDVLSSSGASSVGANGSISCVMTPKSRIEGCLGTTTITILKQCVFSPESYQAQDVREELTRARLVNLSRDRLERQYWPLEPSHRLAFIEFRTYGLLLPFGAANSHFDYPNRLLFSPDGQWMQADKVNPLNGWHIPSLVKAGRKHGALPMDIYGCMYFYVSDQLREFASRLSSLRIRFKLFNLDACKLGNDLSSGVLSPYGLSDQIRFDRIDASNVMDPHYLGIEPVAKVWGPLLKHTNHATLVGHFINWVSRQRNANPSDADIPRLMRRLVSDNRIKMSPPSSSPRVGRELTEICAQLSCNAVHDNSKAFDDYLDSQGIDYVLSTSGLKRKRKHTIVPHRLGGSFESPSALPTFSDDKNWYLSMYIKDHLWSERYLELAPA</sequence>
<evidence type="ECO:0000259" key="1">
    <source>
        <dbReference type="Pfam" id="PF14737"/>
    </source>
</evidence>
<keyword evidence="3" id="KW-1185">Reference proteome</keyword>
<gene>
    <name evidence="2" type="ORF">FIBRA_03130</name>
</gene>
<reference evidence="2 3" key="1">
    <citation type="journal article" date="2012" name="Appl. Environ. Microbiol.">
        <title>Short-read sequencing for genomic analysis of the brown rot fungus Fibroporia radiculosa.</title>
        <authorList>
            <person name="Tang J.D."/>
            <person name="Perkins A.D."/>
            <person name="Sonstegard T.S."/>
            <person name="Schroeder S.G."/>
            <person name="Burgess S.C."/>
            <person name="Diehl S.V."/>
        </authorList>
    </citation>
    <scope>NUCLEOTIDE SEQUENCE [LARGE SCALE GENOMIC DNA]</scope>
    <source>
        <strain evidence="2 3">TFFH 294</strain>
    </source>
</reference>